<feature type="compositionally biased region" description="Basic and acidic residues" evidence="2">
    <location>
        <begin position="954"/>
        <end position="976"/>
    </location>
</feature>
<dbReference type="OrthoDB" id="10036174at2759"/>
<keyword evidence="1" id="KW-0175">Coiled coil</keyword>
<evidence type="ECO:0000313" key="4">
    <source>
        <dbReference type="Proteomes" id="UP000792457"/>
    </source>
</evidence>
<feature type="compositionally biased region" description="Basic and acidic residues" evidence="2">
    <location>
        <begin position="986"/>
        <end position="1004"/>
    </location>
</feature>
<dbReference type="Proteomes" id="UP000792457">
    <property type="component" value="Unassembled WGS sequence"/>
</dbReference>
<feature type="compositionally biased region" description="Basic and acidic residues" evidence="2">
    <location>
        <begin position="678"/>
        <end position="694"/>
    </location>
</feature>
<dbReference type="PANTHER" id="PTHR15742">
    <property type="entry name" value="GIRDIN"/>
    <property type="match status" value="1"/>
</dbReference>
<organism evidence="3 4">
    <name type="scientific">Ladona fulva</name>
    <name type="common">Scarce chaser dragonfly</name>
    <name type="synonym">Libellula fulva</name>
    <dbReference type="NCBI Taxonomy" id="123851"/>
    <lineage>
        <taxon>Eukaryota</taxon>
        <taxon>Metazoa</taxon>
        <taxon>Ecdysozoa</taxon>
        <taxon>Arthropoda</taxon>
        <taxon>Hexapoda</taxon>
        <taxon>Insecta</taxon>
        <taxon>Pterygota</taxon>
        <taxon>Palaeoptera</taxon>
        <taxon>Odonata</taxon>
        <taxon>Epiprocta</taxon>
        <taxon>Anisoptera</taxon>
        <taxon>Libelluloidea</taxon>
        <taxon>Libellulidae</taxon>
        <taxon>Ladona</taxon>
    </lineage>
</organism>
<reference evidence="3" key="1">
    <citation type="submission" date="2013-04" db="EMBL/GenBank/DDBJ databases">
        <authorList>
            <person name="Qu J."/>
            <person name="Murali S.C."/>
            <person name="Bandaranaike D."/>
            <person name="Bellair M."/>
            <person name="Blankenburg K."/>
            <person name="Chao H."/>
            <person name="Dinh H."/>
            <person name="Doddapaneni H."/>
            <person name="Downs B."/>
            <person name="Dugan-Rocha S."/>
            <person name="Elkadiri S."/>
            <person name="Gnanaolivu R.D."/>
            <person name="Hernandez B."/>
            <person name="Javaid M."/>
            <person name="Jayaseelan J.C."/>
            <person name="Lee S."/>
            <person name="Li M."/>
            <person name="Ming W."/>
            <person name="Munidasa M."/>
            <person name="Muniz J."/>
            <person name="Nguyen L."/>
            <person name="Ongeri F."/>
            <person name="Osuji N."/>
            <person name="Pu L.-L."/>
            <person name="Puazo M."/>
            <person name="Qu C."/>
            <person name="Quiroz J."/>
            <person name="Raj R."/>
            <person name="Weissenberger G."/>
            <person name="Xin Y."/>
            <person name="Zou X."/>
            <person name="Han Y."/>
            <person name="Richards S."/>
            <person name="Worley K."/>
            <person name="Muzny D."/>
            <person name="Gibbs R."/>
        </authorList>
    </citation>
    <scope>NUCLEOTIDE SEQUENCE</scope>
    <source>
        <strain evidence="3">Sampled in the wild</strain>
    </source>
</reference>
<gene>
    <name evidence="3" type="ORF">J437_LFUL001371</name>
</gene>
<feature type="region of interest" description="Disordered" evidence="2">
    <location>
        <begin position="1381"/>
        <end position="1432"/>
    </location>
</feature>
<feature type="compositionally biased region" description="Basic and acidic residues" evidence="2">
    <location>
        <begin position="1523"/>
        <end position="1547"/>
    </location>
</feature>
<feature type="compositionally biased region" description="Low complexity" evidence="2">
    <location>
        <begin position="457"/>
        <end position="485"/>
    </location>
</feature>
<protein>
    <submittedName>
        <fullName evidence="3">Uncharacterized protein</fullName>
    </submittedName>
</protein>
<evidence type="ECO:0000256" key="2">
    <source>
        <dbReference type="SAM" id="MobiDB-lite"/>
    </source>
</evidence>
<feature type="coiled-coil region" evidence="1">
    <location>
        <begin position="2"/>
        <end position="43"/>
    </location>
</feature>
<feature type="region of interest" description="Disordered" evidence="2">
    <location>
        <begin position="99"/>
        <end position="140"/>
    </location>
</feature>
<feature type="region of interest" description="Disordered" evidence="2">
    <location>
        <begin position="440"/>
        <end position="486"/>
    </location>
</feature>
<sequence length="1598" mass="181155">MIEDLKNKLIAAEQLCEELMDENKEIKKEKRDLEEEMEEMQDNFSCETFMISTPWVCFYKLLKVDNVMGHVIVYLQAQNLRQKLSRVEDDNESLVAQLKRMAAKSRSKSPPPPLPPRQDQMPNPPLPPLPSSPKLKSKMSHKYTNMKDTRMRDDLMAFLQKTEMANMESFMHNKPLQMSMPENWHSKLEKSELATLESSSQTDDIGIHLTKALTAEFACQTSLKPNCSDSETNTENISRTESSIQTSCFTSEEDSDVQTLISCFENNDYDCPFRNVEKKEFGIQKSLTDIELYCMYKSSKVIATSDFAIQVSPINLAINPSEDNPANDVGTQTLEFTDEEVKYKSPIHVMITCESSTQTSSLSDDTTSVLLASKPFNVDVSSLFSENMPQQPCTQPGLYPSDIIMEQALGKEASLLQSSINQFLMATSVEHISPLASDLSNSPSITLPSPPSSGMASPDSDLIPLSSPQQQIPSSDNSSSPPSLIKFLSPTPSLSPDLHPLSYISVGVQFPLEGEPITYTAPSFSSNMPTNIKATSSVGTQCSLTQSRPTSPPVSTSSILAPLQQISLASMFPSFLASGSSVAAFLMPIDQVDEYTSLKKELEQTAKNCRILQFKLRKSERRAETLETERNEALSNLAAHSGTGVTETQKKLEHELSLANQVSLRLQSEVETLQEKLKEVEEGKKKTGTEEVRKKAPKLAALAKSSSGERPTRESLTRGGSQDDPAQLLRDLQDSMEREADLREQLRFAEEEQSPSPARLTPEPSLEKDEGISEDDDPAELRLQLELNEQVETAVLRRKVEELEKEGETTKKQLKELQDKLAEKKTTPLTAALKDTTLAKGSAISEQKIKVLEEEANELRKKLIEKERDCERLHAELTLTQKRSKGMQRSRSLDSGGGTGTMDQAAFDLKRQLQVVEQEANILRTKTQELESECEKLNAENKKLSLSKATAGKRTAEIKTLRERVKELEAKLESSEMGKGSSGEANKGDSSGKEESDKGSLNVDEMKIRLEKAEAEVEHLSSELKKAKDPKSMLLRKRTAKRPTDLTPKPQMKKMVEELEIEIAELLVVLKNTEAEKTRLAEEIKKKESGKKEISEEAKVDWEKDKAEKEKLAKELEDTKAKLSEAEKEKKKLQKEKAGAEEDLKKKKDEEILKLKESKAKAEQERKKLEKEKVDLEEEVKKLKAEKDSSSNKWEDELKSMAERMDNLRREVEMERSSSDDAKTKLEEMKSAAQKDKAQLDKEVMEKTKKISDMEKKMKETEDKLKKTERFLSNKKEKLVKLEKEVQEEREKSKKLEERQKEVSVGWLKEREELKKESEEAQIKVAELEAQIQLLEGSVQDEQMKTKELQLKVGQSEKESEVVKGLQDDLTALKKQLEEANQKLEKSEKTRKSNEEKLKKAEAEMKKDKGKGKEDHSKEVERLEQELTNERRAYEDLTTKYEMLEEDYVVTKAQLVSEKEAAESQLFVTKHEMDSLDEELETLRDSFNSKQDVWIKEKVDLQERLKEAEEKASRAANNNDTWNAEKNRLRDSLDEKTKEADQLRRESEVINDQINHLRKENEELKSKLEDFDKVVKVQRSMAADTSALEKQLREIKNT</sequence>
<name>A0A8K0NWD9_LADFU</name>
<feature type="region of interest" description="Disordered" evidence="2">
    <location>
        <begin position="1282"/>
        <end position="1301"/>
    </location>
</feature>
<feature type="compositionally biased region" description="Basic and acidic residues" evidence="2">
    <location>
        <begin position="1019"/>
        <end position="1031"/>
    </location>
</feature>
<feature type="region of interest" description="Disordered" evidence="2">
    <location>
        <begin position="1207"/>
        <end position="1263"/>
    </location>
</feature>
<feature type="region of interest" description="Disordered" evidence="2">
    <location>
        <begin position="1082"/>
        <end position="1177"/>
    </location>
</feature>
<feature type="coiled-coil region" evidence="1">
    <location>
        <begin position="609"/>
        <end position="636"/>
    </location>
</feature>
<feature type="region of interest" description="Disordered" evidence="2">
    <location>
        <begin position="939"/>
        <end position="1004"/>
    </location>
</feature>
<feature type="coiled-coil region" evidence="1">
    <location>
        <begin position="793"/>
        <end position="876"/>
    </location>
</feature>
<keyword evidence="4" id="KW-1185">Reference proteome</keyword>
<feature type="region of interest" description="Disordered" evidence="2">
    <location>
        <begin position="1507"/>
        <end position="1547"/>
    </location>
</feature>
<proteinExistence type="predicted"/>
<reference evidence="3" key="2">
    <citation type="submission" date="2017-10" db="EMBL/GenBank/DDBJ databases">
        <title>Ladona fulva Genome sequencing and assembly.</title>
        <authorList>
            <person name="Murali S."/>
            <person name="Richards S."/>
            <person name="Bandaranaike D."/>
            <person name="Bellair M."/>
            <person name="Blankenburg K."/>
            <person name="Chao H."/>
            <person name="Dinh H."/>
            <person name="Doddapaneni H."/>
            <person name="Dugan-Rocha S."/>
            <person name="Elkadiri S."/>
            <person name="Gnanaolivu R."/>
            <person name="Hernandez B."/>
            <person name="Skinner E."/>
            <person name="Javaid M."/>
            <person name="Lee S."/>
            <person name="Li M."/>
            <person name="Ming W."/>
            <person name="Munidasa M."/>
            <person name="Muniz J."/>
            <person name="Nguyen L."/>
            <person name="Hughes D."/>
            <person name="Osuji N."/>
            <person name="Pu L.-L."/>
            <person name="Puazo M."/>
            <person name="Qu C."/>
            <person name="Quiroz J."/>
            <person name="Raj R."/>
            <person name="Weissenberger G."/>
            <person name="Xin Y."/>
            <person name="Zou X."/>
            <person name="Han Y."/>
            <person name="Worley K."/>
            <person name="Muzny D."/>
            <person name="Gibbs R."/>
        </authorList>
    </citation>
    <scope>NUCLEOTIDE SEQUENCE</scope>
    <source>
        <strain evidence="3">Sampled in the wild</strain>
    </source>
</reference>
<accession>A0A8K0NWD9</accession>
<dbReference type="PANTHER" id="PTHR15742:SF5">
    <property type="entry name" value="GIRDIN"/>
    <property type="match status" value="1"/>
</dbReference>
<dbReference type="InterPro" id="IPR049885">
    <property type="entry name" value="MTCL1-3"/>
</dbReference>
<feature type="region of interest" description="Disordered" evidence="2">
    <location>
        <begin position="678"/>
        <end position="779"/>
    </location>
</feature>
<feature type="compositionally biased region" description="Pro residues" evidence="2">
    <location>
        <begin position="109"/>
        <end position="131"/>
    </location>
</feature>
<comment type="caution">
    <text evidence="3">The sequence shown here is derived from an EMBL/GenBank/DDBJ whole genome shotgun (WGS) entry which is preliminary data.</text>
</comment>
<dbReference type="EMBL" id="KZ308196">
    <property type="protein sequence ID" value="KAG8224421.1"/>
    <property type="molecule type" value="Genomic_DNA"/>
</dbReference>
<evidence type="ECO:0000256" key="1">
    <source>
        <dbReference type="SAM" id="Coils"/>
    </source>
</evidence>
<feature type="region of interest" description="Disordered" evidence="2">
    <location>
        <begin position="1019"/>
        <end position="1051"/>
    </location>
</feature>
<evidence type="ECO:0000313" key="3">
    <source>
        <dbReference type="EMBL" id="KAG8224421.1"/>
    </source>
</evidence>
<feature type="region of interest" description="Disordered" evidence="2">
    <location>
        <begin position="878"/>
        <end position="903"/>
    </location>
</feature>
<feature type="compositionally biased region" description="Basic and acidic residues" evidence="2">
    <location>
        <begin position="731"/>
        <end position="750"/>
    </location>
</feature>